<proteinExistence type="predicted"/>
<dbReference type="Gene3D" id="3.40.50.300">
    <property type="entry name" value="P-loop containing nucleotide triphosphate hydrolases"/>
    <property type="match status" value="1"/>
</dbReference>
<dbReference type="RefSeq" id="WP_220198900.1">
    <property type="nucleotide sequence ID" value="NZ_BNJF01000006.1"/>
</dbReference>
<feature type="region of interest" description="Disordered" evidence="2">
    <location>
        <begin position="359"/>
        <end position="386"/>
    </location>
</feature>
<organism evidence="3 4">
    <name type="scientific">Ktedonospora formicarum</name>
    <dbReference type="NCBI Taxonomy" id="2778364"/>
    <lineage>
        <taxon>Bacteria</taxon>
        <taxon>Bacillati</taxon>
        <taxon>Chloroflexota</taxon>
        <taxon>Ktedonobacteria</taxon>
        <taxon>Ktedonobacterales</taxon>
        <taxon>Ktedonobacteraceae</taxon>
        <taxon>Ktedonospora</taxon>
    </lineage>
</organism>
<dbReference type="InterPro" id="IPR027417">
    <property type="entry name" value="P-loop_NTPase"/>
</dbReference>
<name>A0A8J3I9Q1_9CHLR</name>
<comment type="caution">
    <text evidence="3">The sequence shown here is derived from an EMBL/GenBank/DDBJ whole genome shotgun (WGS) entry which is preliminary data.</text>
</comment>
<evidence type="ECO:0000256" key="1">
    <source>
        <dbReference type="SAM" id="Coils"/>
    </source>
</evidence>
<dbReference type="Pfam" id="PF13558">
    <property type="entry name" value="SbcC_Walker_B"/>
    <property type="match status" value="1"/>
</dbReference>
<feature type="coiled-coil region" evidence="1">
    <location>
        <begin position="549"/>
        <end position="576"/>
    </location>
</feature>
<dbReference type="EMBL" id="BNJF01000006">
    <property type="protein sequence ID" value="GHO49808.1"/>
    <property type="molecule type" value="Genomic_DNA"/>
</dbReference>
<feature type="coiled-coil region" evidence="1">
    <location>
        <begin position="838"/>
        <end position="937"/>
    </location>
</feature>
<sequence length="1456" mass="167745">MQETFDTLAAWSATLDEASEDILTRQVTRFVEILQAQAGGPKGYRLRRVILTNFWLYGRQEFEIPHGRLFLAGENASGKSTVLTAALPLALEGDLRPNRLDTFGGRERRIEYYVLGGADSATPYHHERRTAYIALEFEWCHPDAPPIADELRQRWENGDRERTRFLTVGLSIAGNANTTERIRPLRFLITDGSRLGYDFDTVYETNNRHEQRAYDHLRFKQVLEGHGMVCETQAEYERQVARYLFGFHDVKDFEKLINLLLILRRPNLSTELNFSRVNDYLKMSLRKISSETTSRVIGTIERIDAIQSEIERVQEAFRAATHTHQAQQHLATVRAQLAACEYKGVHWIADATQERVTSMRRSLERAERERNDAEQRSRTLQEEQQQIHGQIKALEASEGLQVAMQLAAGREHLQAVTSQMHLQQQSLEAARHSIEASTEGVYRQRVRFTKMKEESETRLHTLRRIAADEALWETAVVQLESAISQITALSPETPATPEVPLGVASMLGEQSDERIAWLHRLETLHQQREQLDSKVQYARQLETTRFQELDDARRHLQGLQDRARQAQERLDQALAEFRPSHHSEDYSLDMPAPEEDSDMREEDEMNTGNLVEQFASLLNEYRQTIERLERDLVEAADLTQDEMNELQLLTGGRMREIEDLKALYEQKQAEPEYTPPRSPRHIRARARLAEEGIIARPLYSLLTFAPDLDGQKQGRIEYALEDAGLLDALVIAPEHLGAADALLAHEALSDCRLDISRLQPLEEQTDYSSALCFDMSIGESQIDWQTLTNEIIAGLGQQAHSRMSVLYSTDDDRMWTHGFLTGHAGPGLAKCIGQETRLRTRQRELEELDAKRARLEEELHWYTTRLLDYEKQLAHLQEQQARLRKALPQSGMSELYPELVQTRQTLDTARGRYQKARQQTQEARQSYNTIIAQLERESRGLQPLVNDHRRVQSALIGIIELKNQAHALQTQFQSITHTWEEHRQALAALEKARDNEANTTRLYNNIRQQALQAQAEMQEFQRVTSHTNTEELGERLHSLHERDKLLTTELDETKQKFTRADERCQNFRGNLAEGEAYLELAQEERTQKQTHFLDLLQMYPVEELIAVQKVDPLSATSLLLQGDLAESEIPTRKEQLENAYREAFNTLSRTFNHEQPILLEYGPDLDDQGDIRYLNEHRSRPIELLTILRERIEMQETLLDEEERQLFEDFLLQEIAEAIRTHILEAEEWIQQINSVLSNLPMIGEHYALQWKPTTEYDQTTLGSQLAQHHRLLRKPAQTLTQEETETLMGAFRREIEAVRLRQQEAPDMNFIEALEQIFDYREWFHFDVWVTPTGGQRQRLTDRVAGTRSGAEQLFALYVPLFAALGALYRNAAPGAPRLLALDEAFDKVSATNTQRIMEFLVSQDFQWIMTGPQVSGEGSRIPASARYLMIHQKGSSVATASASFWSDKHYHTAE</sequence>
<keyword evidence="1" id="KW-0175">Coiled coil</keyword>
<feature type="coiled-coil region" evidence="1">
    <location>
        <begin position="989"/>
        <end position="1023"/>
    </location>
</feature>
<evidence type="ECO:0000313" key="3">
    <source>
        <dbReference type="EMBL" id="GHO49808.1"/>
    </source>
</evidence>
<reference evidence="3" key="1">
    <citation type="submission" date="2020-10" db="EMBL/GenBank/DDBJ databases">
        <title>Taxonomic study of unclassified bacteria belonging to the class Ktedonobacteria.</title>
        <authorList>
            <person name="Yabe S."/>
            <person name="Wang C.M."/>
            <person name="Zheng Y."/>
            <person name="Sakai Y."/>
            <person name="Cavaletti L."/>
            <person name="Monciardini P."/>
            <person name="Donadio S."/>
        </authorList>
    </citation>
    <scope>NUCLEOTIDE SEQUENCE</scope>
    <source>
        <strain evidence="3">SOSP1-1</strain>
    </source>
</reference>
<protein>
    <submittedName>
        <fullName evidence="3">TIGR02680 family protein</fullName>
    </submittedName>
</protein>
<accession>A0A8J3I9Q1</accession>
<gene>
    <name evidence="3" type="ORF">KSX_79710</name>
</gene>
<keyword evidence="4" id="KW-1185">Reference proteome</keyword>
<feature type="coiled-coil region" evidence="1">
    <location>
        <begin position="611"/>
        <end position="645"/>
    </location>
</feature>
<evidence type="ECO:0000313" key="4">
    <source>
        <dbReference type="Proteomes" id="UP000612362"/>
    </source>
</evidence>
<dbReference type="SUPFAM" id="SSF52540">
    <property type="entry name" value="P-loop containing nucleoside triphosphate hydrolases"/>
    <property type="match status" value="1"/>
</dbReference>
<dbReference type="Proteomes" id="UP000612362">
    <property type="component" value="Unassembled WGS sequence"/>
</dbReference>
<feature type="compositionally biased region" description="Basic and acidic residues" evidence="2">
    <location>
        <begin position="361"/>
        <end position="381"/>
    </location>
</feature>
<feature type="region of interest" description="Disordered" evidence="2">
    <location>
        <begin position="576"/>
        <end position="599"/>
    </location>
</feature>
<evidence type="ECO:0000256" key="2">
    <source>
        <dbReference type="SAM" id="MobiDB-lite"/>
    </source>
</evidence>